<keyword evidence="2" id="KW-1185">Reference proteome</keyword>
<feature type="compositionally biased region" description="Polar residues" evidence="1">
    <location>
        <begin position="143"/>
        <end position="153"/>
    </location>
</feature>
<dbReference type="AlphaFoldDB" id="A0A1I7TY96"/>
<organism evidence="2 3">
    <name type="scientific">Caenorhabditis tropicalis</name>
    <dbReference type="NCBI Taxonomy" id="1561998"/>
    <lineage>
        <taxon>Eukaryota</taxon>
        <taxon>Metazoa</taxon>
        <taxon>Ecdysozoa</taxon>
        <taxon>Nematoda</taxon>
        <taxon>Chromadorea</taxon>
        <taxon>Rhabditida</taxon>
        <taxon>Rhabditina</taxon>
        <taxon>Rhabditomorpha</taxon>
        <taxon>Rhabditoidea</taxon>
        <taxon>Rhabditidae</taxon>
        <taxon>Peloderinae</taxon>
        <taxon>Caenorhabditis</taxon>
    </lineage>
</organism>
<feature type="region of interest" description="Disordered" evidence="1">
    <location>
        <begin position="138"/>
        <end position="166"/>
    </location>
</feature>
<reference evidence="3" key="1">
    <citation type="submission" date="2016-11" db="UniProtKB">
        <authorList>
            <consortium name="WormBaseParasite"/>
        </authorList>
    </citation>
    <scope>IDENTIFICATION</scope>
</reference>
<evidence type="ECO:0000313" key="2">
    <source>
        <dbReference type="Proteomes" id="UP000095282"/>
    </source>
</evidence>
<name>A0A1I7TY96_9PELO</name>
<proteinExistence type="predicted"/>
<dbReference type="WBParaSite" id="Csp11.Scaffold629.g12996.t2">
    <property type="protein sequence ID" value="Csp11.Scaffold629.g12996.t2"/>
    <property type="gene ID" value="Csp11.Scaffold629.g12996"/>
</dbReference>
<evidence type="ECO:0000313" key="3">
    <source>
        <dbReference type="WBParaSite" id="Csp11.Scaffold629.g12996.t2"/>
    </source>
</evidence>
<evidence type="ECO:0000256" key="1">
    <source>
        <dbReference type="SAM" id="MobiDB-lite"/>
    </source>
</evidence>
<dbReference type="Proteomes" id="UP000095282">
    <property type="component" value="Unplaced"/>
</dbReference>
<accession>A0A1I7TY96</accession>
<protein>
    <submittedName>
        <fullName evidence="3">Uncharacterized protein</fullName>
    </submittedName>
</protein>
<sequence length="222" mass="25336">MPQTIEDRIDRLRILSEAKPSEHYKRLKEIQKQSKMIGNIFGVYGAANDKKEPKPEEKELKEMTFEEKRKLLEAQFPNAVSAEKRAKAREALNFIANNPELFFDSSPLSIENNVLTSRSWPSTCDSADELTAPRVRNKENIKTMESNSSSEHVQASRRKKKSKPSMEIDSRFNGTWKFGNFDNFAKIVPPDVDESTNTVYDGSMTPVYFDPANITPVHTCTQ</sequence>